<sequence>MRKKPISVFLLLTIASGSMLYSGLSQADESASNTTDCKNVSVDYLDNPALTRAEKLARMEQALSDSLNRFELCNISISSNSSSANSGNGSGAGAGSGSGGGGAGDTGNGSSAGGASGTESVASDMIQGTEQAPSNEAMAATSDTQESTESGSGKISASGNVAENGKIPEDIPPADNDDAIAAQIRVAAEAETDPEIRKKLWDEYRKYKGMNVEH</sequence>
<comment type="caution">
    <text evidence="3">The sequence shown here is derived from an EMBL/GenBank/DDBJ whole genome shotgun (WGS) entry which is preliminary data.</text>
</comment>
<evidence type="ECO:0000313" key="4">
    <source>
        <dbReference type="Proteomes" id="UP001161423"/>
    </source>
</evidence>
<feature type="compositionally biased region" description="Polar residues" evidence="1">
    <location>
        <begin position="118"/>
        <end position="134"/>
    </location>
</feature>
<gene>
    <name evidence="3" type="ORF">GCM10007891_26930</name>
</gene>
<name>A0ABQ5TXW9_9GAMM</name>
<protein>
    <recommendedName>
        <fullName evidence="5">Secreted protein</fullName>
    </recommendedName>
</protein>
<organism evidence="3 4">
    <name type="scientific">Methylophaga thalassica</name>
    <dbReference type="NCBI Taxonomy" id="40223"/>
    <lineage>
        <taxon>Bacteria</taxon>
        <taxon>Pseudomonadati</taxon>
        <taxon>Pseudomonadota</taxon>
        <taxon>Gammaproteobacteria</taxon>
        <taxon>Thiotrichales</taxon>
        <taxon>Piscirickettsiaceae</taxon>
        <taxon>Methylophaga</taxon>
    </lineage>
</organism>
<evidence type="ECO:0000256" key="2">
    <source>
        <dbReference type="SAM" id="SignalP"/>
    </source>
</evidence>
<feature type="region of interest" description="Disordered" evidence="1">
    <location>
        <begin position="81"/>
        <end position="175"/>
    </location>
</feature>
<dbReference type="Proteomes" id="UP001161423">
    <property type="component" value="Unassembled WGS sequence"/>
</dbReference>
<proteinExistence type="predicted"/>
<dbReference type="EMBL" id="BSND01000013">
    <property type="protein sequence ID" value="GLQ00840.1"/>
    <property type="molecule type" value="Genomic_DNA"/>
</dbReference>
<feature type="chain" id="PRO_5047401150" description="Secreted protein" evidence="2">
    <location>
        <begin position="28"/>
        <end position="214"/>
    </location>
</feature>
<reference evidence="3" key="2">
    <citation type="submission" date="2023-01" db="EMBL/GenBank/DDBJ databases">
        <title>Draft genome sequence of Methylophaga thalassica strain NBRC 102424.</title>
        <authorList>
            <person name="Sun Q."/>
            <person name="Mori K."/>
        </authorList>
    </citation>
    <scope>NUCLEOTIDE SEQUENCE</scope>
    <source>
        <strain evidence="3">NBRC 102424</strain>
    </source>
</reference>
<evidence type="ECO:0000313" key="3">
    <source>
        <dbReference type="EMBL" id="GLQ00840.1"/>
    </source>
</evidence>
<reference evidence="3" key="1">
    <citation type="journal article" date="2014" name="Int. J. Syst. Evol. Microbiol.">
        <title>Complete genome of a new Firmicutes species belonging to the dominant human colonic microbiota ('Ruminococcus bicirculans') reveals two chromosomes and a selective capacity to utilize plant glucans.</title>
        <authorList>
            <consortium name="NISC Comparative Sequencing Program"/>
            <person name="Wegmann U."/>
            <person name="Louis P."/>
            <person name="Goesmann A."/>
            <person name="Henrissat B."/>
            <person name="Duncan S.H."/>
            <person name="Flint H.J."/>
        </authorList>
    </citation>
    <scope>NUCLEOTIDE SEQUENCE</scope>
    <source>
        <strain evidence="3">NBRC 102424</strain>
    </source>
</reference>
<dbReference type="RefSeq" id="WP_284450831.1">
    <property type="nucleotide sequence ID" value="NZ_BSND01000013.1"/>
</dbReference>
<feature type="signal peptide" evidence="2">
    <location>
        <begin position="1"/>
        <end position="27"/>
    </location>
</feature>
<keyword evidence="4" id="KW-1185">Reference proteome</keyword>
<evidence type="ECO:0008006" key="5">
    <source>
        <dbReference type="Google" id="ProtNLM"/>
    </source>
</evidence>
<accession>A0ABQ5TXW9</accession>
<keyword evidence="2" id="KW-0732">Signal</keyword>
<feature type="compositionally biased region" description="Gly residues" evidence="1">
    <location>
        <begin position="88"/>
        <end position="116"/>
    </location>
</feature>
<feature type="compositionally biased region" description="Polar residues" evidence="1">
    <location>
        <begin position="141"/>
        <end position="161"/>
    </location>
</feature>
<evidence type="ECO:0000256" key="1">
    <source>
        <dbReference type="SAM" id="MobiDB-lite"/>
    </source>
</evidence>